<reference evidence="9 10" key="1">
    <citation type="journal article" date="2016" name="Sci. Rep.">
        <title>The genome sequence of the outbreeding globe artichoke constructed de novo incorporating a phase-aware low-pass sequencing strategy of F1 progeny.</title>
        <authorList>
            <person name="Scaglione D."/>
            <person name="Reyes-Chin-Wo S."/>
            <person name="Acquadro A."/>
            <person name="Froenicke L."/>
            <person name="Portis E."/>
            <person name="Beitel C."/>
            <person name="Tirone M."/>
            <person name="Mauro R."/>
            <person name="Lo Monaco A."/>
            <person name="Mauromicale G."/>
            <person name="Faccioli P."/>
            <person name="Cattivelli L."/>
            <person name="Rieseberg L."/>
            <person name="Michelmore R."/>
            <person name="Lanteri S."/>
        </authorList>
    </citation>
    <scope>NUCLEOTIDE SEQUENCE [LARGE SCALE GENOMIC DNA]</scope>
    <source>
        <strain evidence="9">2C</strain>
    </source>
</reference>
<evidence type="ECO:0000313" key="9">
    <source>
        <dbReference type="EMBL" id="KVI03171.1"/>
    </source>
</evidence>
<comment type="function">
    <text evidence="7">Involved in pre-mRNA splicing.</text>
</comment>
<dbReference type="AlphaFoldDB" id="A0A103Y618"/>
<evidence type="ECO:0000256" key="7">
    <source>
        <dbReference type="RuleBase" id="RU367071"/>
    </source>
</evidence>
<comment type="subunit">
    <text evidence="7">Associated with the spliceosome.</text>
</comment>
<evidence type="ECO:0000259" key="8">
    <source>
        <dbReference type="Pfam" id="PF11708"/>
    </source>
</evidence>
<comment type="caution">
    <text evidence="9">The sequence shown here is derived from an EMBL/GenBank/DDBJ whole genome shotgun (WGS) entry which is preliminary data.</text>
</comment>
<evidence type="ECO:0000256" key="6">
    <source>
        <dbReference type="ARBA" id="ARBA00023242"/>
    </source>
</evidence>
<dbReference type="Proteomes" id="UP000243975">
    <property type="component" value="Unassembled WGS sequence"/>
</dbReference>
<dbReference type="EMBL" id="LEKV01002435">
    <property type="protein sequence ID" value="KVI03171.1"/>
    <property type="molecule type" value="Genomic_DNA"/>
</dbReference>
<dbReference type="STRING" id="59895.A0A103Y618"/>
<keyword evidence="3 7" id="KW-0507">mRNA processing</keyword>
<keyword evidence="4 7" id="KW-0747">Spliceosome</keyword>
<accession>A0A103Y618</accession>
<evidence type="ECO:0000256" key="5">
    <source>
        <dbReference type="ARBA" id="ARBA00023187"/>
    </source>
</evidence>
<dbReference type="InterPro" id="IPR021715">
    <property type="entry name" value="Slu7_dom"/>
</dbReference>
<comment type="subcellular location">
    <subcellularLocation>
        <location evidence="1 7">Nucleus</location>
    </subcellularLocation>
</comment>
<feature type="non-terminal residue" evidence="9">
    <location>
        <position position="1"/>
    </location>
</feature>
<feature type="domain" description="Pre-mRNA-splicing factor SLU7" evidence="8">
    <location>
        <begin position="44"/>
        <end position="136"/>
    </location>
</feature>
<proteinExistence type="inferred from homology"/>
<evidence type="ECO:0000256" key="1">
    <source>
        <dbReference type="ARBA" id="ARBA00004123"/>
    </source>
</evidence>
<keyword evidence="6 7" id="KW-0539">Nucleus</keyword>
<keyword evidence="5 7" id="KW-0508">mRNA splicing</keyword>
<evidence type="ECO:0000313" key="10">
    <source>
        <dbReference type="Proteomes" id="UP000243975"/>
    </source>
</evidence>
<dbReference type="GO" id="GO:0000398">
    <property type="term" value="P:mRNA splicing, via spliceosome"/>
    <property type="evidence" value="ECO:0007669"/>
    <property type="project" value="UniProtKB-UniRule"/>
</dbReference>
<dbReference type="GO" id="GO:0030628">
    <property type="term" value="F:pre-mRNA 3'-splice site binding"/>
    <property type="evidence" value="ECO:0007669"/>
    <property type="project" value="UniProtKB-UniRule"/>
</dbReference>
<evidence type="ECO:0000256" key="4">
    <source>
        <dbReference type="ARBA" id="ARBA00022728"/>
    </source>
</evidence>
<evidence type="ECO:0000256" key="3">
    <source>
        <dbReference type="ARBA" id="ARBA00022664"/>
    </source>
</evidence>
<gene>
    <name evidence="9" type="ORF">Ccrd_018536</name>
</gene>
<dbReference type="GO" id="GO:0005681">
    <property type="term" value="C:spliceosomal complex"/>
    <property type="evidence" value="ECO:0007669"/>
    <property type="project" value="UniProtKB-UniRule"/>
</dbReference>
<protein>
    <recommendedName>
        <fullName evidence="7">Pre-mRNA-splicing factor SLU7</fullName>
    </recommendedName>
</protein>
<dbReference type="PANTHER" id="PTHR12942">
    <property type="entry name" value="STEP II SPLICING FACTOR SLU7"/>
    <property type="match status" value="1"/>
</dbReference>
<dbReference type="PANTHER" id="PTHR12942:SF2">
    <property type="entry name" value="PRE-MRNA-SPLICING FACTOR SLU7"/>
    <property type="match status" value="1"/>
</dbReference>
<evidence type="ECO:0000256" key="2">
    <source>
        <dbReference type="ARBA" id="ARBA00007203"/>
    </source>
</evidence>
<comment type="similarity">
    <text evidence="2 7">Belongs to the SLU7 family.</text>
</comment>
<feature type="non-terminal residue" evidence="9">
    <location>
        <position position="155"/>
    </location>
</feature>
<keyword evidence="10" id="KW-1185">Reference proteome</keyword>
<dbReference type="Pfam" id="PF11708">
    <property type="entry name" value="Slu7"/>
    <property type="match status" value="1"/>
</dbReference>
<dbReference type="InterPro" id="IPR039974">
    <property type="entry name" value="Splicing_factor_SLU7"/>
</dbReference>
<name>A0A103Y618_CYNCS</name>
<organism evidence="9 10">
    <name type="scientific">Cynara cardunculus var. scolymus</name>
    <name type="common">Globe artichoke</name>
    <name type="synonym">Cynara scolymus</name>
    <dbReference type="NCBI Taxonomy" id="59895"/>
    <lineage>
        <taxon>Eukaryota</taxon>
        <taxon>Viridiplantae</taxon>
        <taxon>Streptophyta</taxon>
        <taxon>Embryophyta</taxon>
        <taxon>Tracheophyta</taxon>
        <taxon>Spermatophyta</taxon>
        <taxon>Magnoliopsida</taxon>
        <taxon>eudicotyledons</taxon>
        <taxon>Gunneridae</taxon>
        <taxon>Pentapetalae</taxon>
        <taxon>asterids</taxon>
        <taxon>campanulids</taxon>
        <taxon>Asterales</taxon>
        <taxon>Asteraceae</taxon>
        <taxon>Carduoideae</taxon>
        <taxon>Cardueae</taxon>
        <taxon>Carduinae</taxon>
        <taxon>Cynara</taxon>
    </lineage>
</organism>
<dbReference type="Gramene" id="KVI03171">
    <property type="protein sequence ID" value="KVI03171"/>
    <property type="gene ID" value="Ccrd_018536"/>
</dbReference>
<sequence>ASDLVPLFRKKLRLRDLLIVHQSVFKASRSESFFKSGGHDAAFASYAQIIERYKARDETYLNLKDQQLQRQAEEKNNSEMGVGVSGDEYSLQVDEAKVDEKSVHTTAGGSTSTVRNLRIQEDASKYLLNLDVDSAQIRSGCEDHLQDMDPNEKFN</sequence>